<evidence type="ECO:0008006" key="3">
    <source>
        <dbReference type="Google" id="ProtNLM"/>
    </source>
</evidence>
<gene>
    <name evidence="1" type="ORF">B0H99_10363</name>
</gene>
<evidence type="ECO:0000313" key="2">
    <source>
        <dbReference type="Proteomes" id="UP000242682"/>
    </source>
</evidence>
<organism evidence="1 2">
    <name type="scientific">Planomicrobium soli</name>
    <dbReference type="NCBI Taxonomy" id="1176648"/>
    <lineage>
        <taxon>Bacteria</taxon>
        <taxon>Bacillati</taxon>
        <taxon>Bacillota</taxon>
        <taxon>Bacilli</taxon>
        <taxon>Bacillales</taxon>
        <taxon>Caryophanaceae</taxon>
        <taxon>Planomicrobium</taxon>
    </lineage>
</organism>
<dbReference type="EMBL" id="PYAT01000003">
    <property type="protein sequence ID" value="PSL40931.1"/>
    <property type="molecule type" value="Genomic_DNA"/>
</dbReference>
<proteinExistence type="predicted"/>
<protein>
    <recommendedName>
        <fullName evidence="3">YolD-like protein</fullName>
    </recommendedName>
</protein>
<comment type="caution">
    <text evidence="1">The sequence shown here is derived from an EMBL/GenBank/DDBJ whole genome shotgun (WGS) entry which is preliminary data.</text>
</comment>
<accession>A0A2P8H3Y7</accession>
<keyword evidence="2" id="KW-1185">Reference proteome</keyword>
<evidence type="ECO:0000313" key="1">
    <source>
        <dbReference type="EMBL" id="PSL40931.1"/>
    </source>
</evidence>
<name>A0A2P8H3Y7_9BACL</name>
<dbReference type="OrthoDB" id="1644322at2"/>
<sequence>MEYAWENDNEVVCNSQPMLSAAEQIVILAMMLVAYERKCPLIIQFWQDRHYRYKRCTIRELDWKQQLITYEEAFGGQYLENGAISSI</sequence>
<dbReference type="AlphaFoldDB" id="A0A2P8H3Y7"/>
<dbReference type="Proteomes" id="UP000242682">
    <property type="component" value="Unassembled WGS sequence"/>
</dbReference>
<reference evidence="1 2" key="1">
    <citation type="submission" date="2018-03" db="EMBL/GenBank/DDBJ databases">
        <title>Genomic Encyclopedia of Type Strains, Phase III (KMG-III): the genomes of soil and plant-associated and newly described type strains.</title>
        <authorList>
            <person name="Whitman W."/>
        </authorList>
    </citation>
    <scope>NUCLEOTIDE SEQUENCE [LARGE SCALE GENOMIC DNA]</scope>
    <source>
        <strain evidence="1 2">CGMCC 1.12259</strain>
    </source>
</reference>
<dbReference type="RefSeq" id="WP_106532445.1">
    <property type="nucleotide sequence ID" value="NZ_PYAT01000003.1"/>
</dbReference>